<reference evidence="1 2" key="1">
    <citation type="submission" date="2023-10" db="EMBL/GenBank/DDBJ databases">
        <title>Development of a sustainable strategy for remediation of hydrocarbon-contaminated territories based on the waste exchange concept.</title>
        <authorList>
            <person name="Krivoruchko A."/>
        </authorList>
    </citation>
    <scope>NUCLEOTIDE SEQUENCE [LARGE SCALE GENOMIC DNA]</scope>
    <source>
        <strain evidence="1 2">IEGM 1327</strain>
    </source>
</reference>
<dbReference type="EMBL" id="JAWLKF010000007">
    <property type="protein sequence ID" value="MDV6303875.1"/>
    <property type="molecule type" value="Genomic_DNA"/>
</dbReference>
<sequence length="55" mass="5997">MAQLNETAAPQKEFHEEQDAGRYSFFDAVADVGGVDAGEELGDLFGWRVPPRSGQ</sequence>
<keyword evidence="2" id="KW-1185">Reference proteome</keyword>
<protein>
    <submittedName>
        <fullName evidence="1">Uncharacterized protein</fullName>
    </submittedName>
</protein>
<name>A0ABU4D2C3_9NOCA</name>
<comment type="caution">
    <text evidence="1">The sequence shown here is derived from an EMBL/GenBank/DDBJ whole genome shotgun (WGS) entry which is preliminary data.</text>
</comment>
<evidence type="ECO:0000313" key="1">
    <source>
        <dbReference type="EMBL" id="MDV6303875.1"/>
    </source>
</evidence>
<dbReference type="Proteomes" id="UP001186104">
    <property type="component" value="Unassembled WGS sequence"/>
</dbReference>
<gene>
    <name evidence="1" type="ORF">R3P93_15050</name>
</gene>
<organism evidence="1 2">
    <name type="scientific">Rhodococcus cerastii</name>
    <dbReference type="NCBI Taxonomy" id="908616"/>
    <lineage>
        <taxon>Bacteria</taxon>
        <taxon>Bacillati</taxon>
        <taxon>Actinomycetota</taxon>
        <taxon>Actinomycetes</taxon>
        <taxon>Mycobacteriales</taxon>
        <taxon>Nocardiaceae</taxon>
        <taxon>Rhodococcus</taxon>
    </lineage>
</organism>
<accession>A0ABU4D2C3</accession>
<evidence type="ECO:0000313" key="2">
    <source>
        <dbReference type="Proteomes" id="UP001186104"/>
    </source>
</evidence>
<proteinExistence type="predicted"/>
<dbReference type="RefSeq" id="WP_155288583.1">
    <property type="nucleotide sequence ID" value="NZ_JAWLKF010000007.1"/>
</dbReference>